<organism evidence="1">
    <name type="scientific">viral metagenome</name>
    <dbReference type="NCBI Taxonomy" id="1070528"/>
    <lineage>
        <taxon>unclassified sequences</taxon>
        <taxon>metagenomes</taxon>
        <taxon>organismal metagenomes</taxon>
    </lineage>
</organism>
<evidence type="ECO:0000313" key="2">
    <source>
        <dbReference type="EMBL" id="QJH94787.1"/>
    </source>
</evidence>
<protein>
    <submittedName>
        <fullName evidence="1">Uncharacterized protein</fullName>
    </submittedName>
</protein>
<dbReference type="EMBL" id="MT144606">
    <property type="protein sequence ID" value="QJH94787.1"/>
    <property type="molecule type" value="Genomic_DNA"/>
</dbReference>
<accession>A0A6H1ZF97</accession>
<dbReference type="EMBL" id="MT144015">
    <property type="protein sequence ID" value="QJA46583.1"/>
    <property type="molecule type" value="Genomic_DNA"/>
</dbReference>
<evidence type="ECO:0000313" key="1">
    <source>
        <dbReference type="EMBL" id="QJA46583.1"/>
    </source>
</evidence>
<reference evidence="1" key="1">
    <citation type="submission" date="2020-03" db="EMBL/GenBank/DDBJ databases">
        <title>The deep terrestrial virosphere.</title>
        <authorList>
            <person name="Holmfeldt K."/>
            <person name="Nilsson E."/>
            <person name="Simone D."/>
            <person name="Lopez-Fernandez M."/>
            <person name="Wu X."/>
            <person name="de Brujin I."/>
            <person name="Lundin D."/>
            <person name="Andersson A."/>
            <person name="Bertilsson S."/>
            <person name="Dopson M."/>
        </authorList>
    </citation>
    <scope>NUCLEOTIDE SEQUENCE</scope>
    <source>
        <strain evidence="1">TM448A00456</strain>
        <strain evidence="2">TM448B00301</strain>
    </source>
</reference>
<gene>
    <name evidence="1" type="ORF">TM448A00456_0023</name>
    <name evidence="2" type="ORF">TM448B00301_0029</name>
</gene>
<dbReference type="AlphaFoldDB" id="A0A6H1ZF97"/>
<name>A0A6H1ZF97_9ZZZZ</name>
<sequence>MTNKEMVQVLKRVRKHVIDVSEIDTVIAALESEPEPLAVVEGWIDEWILKTEENPLAWVNQILRNKPRDSLLPLVPVTVTITKRKE</sequence>
<proteinExistence type="predicted"/>